<dbReference type="Proteomes" id="UP001604277">
    <property type="component" value="Unassembled WGS sequence"/>
</dbReference>
<dbReference type="EMBL" id="JBFOLJ010000012">
    <property type="protein sequence ID" value="KAL2488902.1"/>
    <property type="molecule type" value="Genomic_DNA"/>
</dbReference>
<proteinExistence type="predicted"/>
<sequence length="115" mass="13550">MVAKVEAFQKELLNFIDFDEGKQIFEDGKQAGGTKLLELIGDEHPDFKFDSSMRKEKQLRLLFHRRMMTVMLSGSQLQRLFISMQQTLLFLKIYKICNRFCLIKKDFSFSSVDSR</sequence>
<evidence type="ECO:0000313" key="1">
    <source>
        <dbReference type="EMBL" id="KAL2488902.1"/>
    </source>
</evidence>
<accession>A0ABD1RLZ3</accession>
<evidence type="ECO:0000313" key="2">
    <source>
        <dbReference type="Proteomes" id="UP001604277"/>
    </source>
</evidence>
<keyword evidence="2" id="KW-1185">Reference proteome</keyword>
<name>A0ABD1RLZ3_9LAMI</name>
<reference evidence="2" key="1">
    <citation type="submission" date="2024-07" db="EMBL/GenBank/DDBJ databases">
        <title>Two chromosome-level genome assemblies of Korean endemic species Abeliophyllum distichum and Forsythia ovata (Oleaceae).</title>
        <authorList>
            <person name="Jang H."/>
        </authorList>
    </citation>
    <scope>NUCLEOTIDE SEQUENCE [LARGE SCALE GENOMIC DNA]</scope>
</reference>
<organism evidence="1 2">
    <name type="scientific">Forsythia ovata</name>
    <dbReference type="NCBI Taxonomy" id="205694"/>
    <lineage>
        <taxon>Eukaryota</taxon>
        <taxon>Viridiplantae</taxon>
        <taxon>Streptophyta</taxon>
        <taxon>Embryophyta</taxon>
        <taxon>Tracheophyta</taxon>
        <taxon>Spermatophyta</taxon>
        <taxon>Magnoliopsida</taxon>
        <taxon>eudicotyledons</taxon>
        <taxon>Gunneridae</taxon>
        <taxon>Pentapetalae</taxon>
        <taxon>asterids</taxon>
        <taxon>lamiids</taxon>
        <taxon>Lamiales</taxon>
        <taxon>Oleaceae</taxon>
        <taxon>Forsythieae</taxon>
        <taxon>Forsythia</taxon>
    </lineage>
</organism>
<dbReference type="AlphaFoldDB" id="A0ABD1RLZ3"/>
<gene>
    <name evidence="1" type="ORF">Fot_42194</name>
</gene>
<comment type="caution">
    <text evidence="1">The sequence shown here is derived from an EMBL/GenBank/DDBJ whole genome shotgun (WGS) entry which is preliminary data.</text>
</comment>
<protein>
    <submittedName>
        <fullName evidence="1">Uncharacterized protein</fullName>
    </submittedName>
</protein>